<sequence length="370" mass="40387">MKLDVLISILGLLSAATSSLSLHPRADDPPLQIIIGAPGRVMSATLPATEGFEVKGNVSLPEARPSWLLYHPKNDVLYAADETSTSILHFKNTLPASEKLTPFDSKTTNFTNIGSSGVVHLTFNKDKTRMLGCSESWAENVLVKPQQAVLSPGDDFFAVNDPGADAIFFINANDADEFALMGRVNTTDCGPRHGVFHHVSRNSGMGYTVVCQTANQLWTYKLTYDDKMAIHADGLPTTTALGIGNSTLLNGTMPSEVILDSEGTHLYVSIQNAGGVEDNILLFSVNEDRSLVYEEIFGAGGRMPQMMSLSKDNKVLFVANLKGRLGLVAWERYPKDGRLIRRLTESQISYFTSEMDSGDGPRFIMEMSKD</sequence>
<dbReference type="GO" id="GO:0017057">
    <property type="term" value="F:6-phosphogluconolactonase activity"/>
    <property type="evidence" value="ECO:0007669"/>
    <property type="project" value="TreeGrafter"/>
</dbReference>
<comment type="similarity">
    <text evidence="1">Belongs to the cycloisomerase 2 family.</text>
</comment>
<dbReference type="Pfam" id="PF10282">
    <property type="entry name" value="Lactonase"/>
    <property type="match status" value="1"/>
</dbReference>
<dbReference type="PANTHER" id="PTHR30344:SF1">
    <property type="entry name" value="6-PHOSPHOGLUCONOLACTONASE"/>
    <property type="match status" value="1"/>
</dbReference>
<protein>
    <submittedName>
        <fullName evidence="3">Uncharacterized protein</fullName>
    </submittedName>
</protein>
<dbReference type="EMBL" id="ONZQ02000004">
    <property type="protein sequence ID" value="SPO01080.1"/>
    <property type="molecule type" value="Genomic_DNA"/>
</dbReference>
<keyword evidence="4" id="KW-1185">Reference proteome</keyword>
<dbReference type="Proteomes" id="UP001187682">
    <property type="component" value="Unassembled WGS sequence"/>
</dbReference>
<evidence type="ECO:0000313" key="4">
    <source>
        <dbReference type="Proteomes" id="UP001187682"/>
    </source>
</evidence>
<feature type="signal peptide" evidence="2">
    <location>
        <begin position="1"/>
        <end position="19"/>
    </location>
</feature>
<dbReference type="Gene3D" id="2.130.10.10">
    <property type="entry name" value="YVTN repeat-like/Quinoprotein amine dehydrogenase"/>
    <property type="match status" value="1"/>
</dbReference>
<gene>
    <name evidence="3" type="ORF">DNG_03827</name>
</gene>
<dbReference type="SUPFAM" id="SSF75011">
    <property type="entry name" value="3-carboxy-cis,cis-mucoante lactonizing enzyme"/>
    <property type="match status" value="1"/>
</dbReference>
<accession>A0AAE8STY2</accession>
<evidence type="ECO:0000256" key="2">
    <source>
        <dbReference type="SAM" id="SignalP"/>
    </source>
</evidence>
<evidence type="ECO:0000313" key="3">
    <source>
        <dbReference type="EMBL" id="SPO01080.1"/>
    </source>
</evidence>
<comment type="caution">
    <text evidence="3">The sequence shown here is derived from an EMBL/GenBank/DDBJ whole genome shotgun (WGS) entry which is preliminary data.</text>
</comment>
<keyword evidence="2" id="KW-0732">Signal</keyword>
<dbReference type="AlphaFoldDB" id="A0AAE8STY2"/>
<dbReference type="InterPro" id="IPR019405">
    <property type="entry name" value="Lactonase_7-beta_prop"/>
</dbReference>
<organism evidence="3 4">
    <name type="scientific">Cephalotrichum gorgonifer</name>
    <dbReference type="NCBI Taxonomy" id="2041049"/>
    <lineage>
        <taxon>Eukaryota</taxon>
        <taxon>Fungi</taxon>
        <taxon>Dikarya</taxon>
        <taxon>Ascomycota</taxon>
        <taxon>Pezizomycotina</taxon>
        <taxon>Sordariomycetes</taxon>
        <taxon>Hypocreomycetidae</taxon>
        <taxon>Microascales</taxon>
        <taxon>Microascaceae</taxon>
        <taxon>Cephalotrichum</taxon>
    </lineage>
</organism>
<dbReference type="InterPro" id="IPR015943">
    <property type="entry name" value="WD40/YVTN_repeat-like_dom_sf"/>
</dbReference>
<dbReference type="PANTHER" id="PTHR30344">
    <property type="entry name" value="6-PHOSPHOGLUCONOLACTONASE-RELATED"/>
    <property type="match status" value="1"/>
</dbReference>
<proteinExistence type="inferred from homology"/>
<evidence type="ECO:0000256" key="1">
    <source>
        <dbReference type="ARBA" id="ARBA00005564"/>
    </source>
</evidence>
<feature type="chain" id="PRO_5042099716" evidence="2">
    <location>
        <begin position="20"/>
        <end position="370"/>
    </location>
</feature>
<name>A0AAE8STY2_9PEZI</name>
<dbReference type="InterPro" id="IPR050282">
    <property type="entry name" value="Cycloisomerase_2"/>
</dbReference>
<reference evidence="3" key="1">
    <citation type="submission" date="2018-03" db="EMBL/GenBank/DDBJ databases">
        <authorList>
            <person name="Guldener U."/>
        </authorList>
    </citation>
    <scope>NUCLEOTIDE SEQUENCE</scope>
</reference>